<protein>
    <submittedName>
        <fullName evidence="7">HMG box family protein</fullName>
    </submittedName>
</protein>
<evidence type="ECO:0000313" key="8">
    <source>
        <dbReference type="Proteomes" id="UP000001542"/>
    </source>
</evidence>
<name>A2DRJ7_TRIV3</name>
<dbReference type="SUPFAM" id="SSF47095">
    <property type="entry name" value="HMG-box"/>
    <property type="match status" value="1"/>
</dbReference>
<dbReference type="InterPro" id="IPR050140">
    <property type="entry name" value="SRY-related_HMG-box_TF-like"/>
</dbReference>
<dbReference type="InterPro" id="IPR036910">
    <property type="entry name" value="HMG_box_dom_sf"/>
</dbReference>
<evidence type="ECO:0000256" key="4">
    <source>
        <dbReference type="PROSITE-ProRule" id="PRU00267"/>
    </source>
</evidence>
<dbReference type="PANTHER" id="PTHR10270:SF161">
    <property type="entry name" value="SEX-DETERMINING REGION Y PROTEIN"/>
    <property type="match status" value="1"/>
</dbReference>
<dbReference type="InParanoid" id="A2DRJ7"/>
<keyword evidence="1" id="KW-0805">Transcription regulation</keyword>
<gene>
    <name evidence="7" type="ORF">TVAG_280760</name>
</gene>
<dbReference type="FunFam" id="1.10.30.10:FF:000041">
    <property type="entry name" value="HMG box family protein"/>
    <property type="match status" value="1"/>
</dbReference>
<keyword evidence="4" id="KW-0539">Nucleus</keyword>
<reference evidence="7" key="1">
    <citation type="submission" date="2006-10" db="EMBL/GenBank/DDBJ databases">
        <authorList>
            <person name="Amadeo P."/>
            <person name="Zhao Q."/>
            <person name="Wortman J."/>
            <person name="Fraser-Liggett C."/>
            <person name="Carlton J."/>
        </authorList>
    </citation>
    <scope>NUCLEOTIDE SEQUENCE</scope>
    <source>
        <strain evidence="7">G3</strain>
    </source>
</reference>
<dbReference type="EMBL" id="DS113236">
    <property type="protein sequence ID" value="EAY16960.1"/>
    <property type="molecule type" value="Genomic_DNA"/>
</dbReference>
<evidence type="ECO:0000256" key="2">
    <source>
        <dbReference type="ARBA" id="ARBA00023125"/>
    </source>
</evidence>
<evidence type="ECO:0000259" key="6">
    <source>
        <dbReference type="PROSITE" id="PS50118"/>
    </source>
</evidence>
<feature type="domain" description="HMG box" evidence="6">
    <location>
        <begin position="40"/>
        <end position="108"/>
    </location>
</feature>
<feature type="DNA-binding region" description="HMG box" evidence="4">
    <location>
        <begin position="40"/>
        <end position="108"/>
    </location>
</feature>
<dbReference type="PROSITE" id="PS50118">
    <property type="entry name" value="HMG_BOX_2"/>
    <property type="match status" value="1"/>
</dbReference>
<proteinExistence type="predicted"/>
<keyword evidence="8" id="KW-1185">Reference proteome</keyword>
<dbReference type="OrthoDB" id="6247875at2759"/>
<dbReference type="VEuPathDB" id="TrichDB:TVAGG3_0697120"/>
<evidence type="ECO:0000313" key="7">
    <source>
        <dbReference type="EMBL" id="EAY16960.1"/>
    </source>
</evidence>
<dbReference type="Pfam" id="PF00505">
    <property type="entry name" value="HMG_box"/>
    <property type="match status" value="1"/>
</dbReference>
<dbReference type="InterPro" id="IPR009071">
    <property type="entry name" value="HMG_box_dom"/>
</dbReference>
<dbReference type="Proteomes" id="UP000001542">
    <property type="component" value="Unassembled WGS sequence"/>
</dbReference>
<keyword evidence="3" id="KW-0804">Transcription</keyword>
<dbReference type="AlphaFoldDB" id="A2DRJ7"/>
<dbReference type="VEuPathDB" id="TrichDB:TVAG_280760"/>
<dbReference type="GO" id="GO:0045944">
    <property type="term" value="P:positive regulation of transcription by RNA polymerase II"/>
    <property type="evidence" value="ECO:0000318"/>
    <property type="project" value="GO_Central"/>
</dbReference>
<dbReference type="PANTHER" id="PTHR10270">
    <property type="entry name" value="SOX TRANSCRIPTION FACTOR"/>
    <property type="match status" value="1"/>
</dbReference>
<dbReference type="RefSeq" id="XP_001329183.1">
    <property type="nucleotide sequence ID" value="XM_001329148.1"/>
</dbReference>
<keyword evidence="2 4" id="KW-0238">DNA-binding</keyword>
<dbReference type="STRING" id="5722.A2DRJ7"/>
<dbReference type="GO" id="GO:0030154">
    <property type="term" value="P:cell differentiation"/>
    <property type="evidence" value="ECO:0000318"/>
    <property type="project" value="GO_Central"/>
</dbReference>
<dbReference type="GO" id="GO:0001228">
    <property type="term" value="F:DNA-binding transcription activator activity, RNA polymerase II-specific"/>
    <property type="evidence" value="ECO:0000318"/>
    <property type="project" value="GO_Central"/>
</dbReference>
<dbReference type="Gene3D" id="1.10.30.10">
    <property type="entry name" value="High mobility group box domain"/>
    <property type="match status" value="1"/>
</dbReference>
<evidence type="ECO:0000256" key="3">
    <source>
        <dbReference type="ARBA" id="ARBA00023163"/>
    </source>
</evidence>
<dbReference type="SMART" id="SM00398">
    <property type="entry name" value="HMG"/>
    <property type="match status" value="1"/>
</dbReference>
<dbReference type="GO" id="GO:0005634">
    <property type="term" value="C:nucleus"/>
    <property type="evidence" value="ECO:0000318"/>
    <property type="project" value="GO_Central"/>
</dbReference>
<evidence type="ECO:0000256" key="5">
    <source>
        <dbReference type="SAM" id="MobiDB-lite"/>
    </source>
</evidence>
<dbReference type="GO" id="GO:0000978">
    <property type="term" value="F:RNA polymerase II cis-regulatory region sequence-specific DNA binding"/>
    <property type="evidence" value="ECO:0000318"/>
    <property type="project" value="GO_Central"/>
</dbReference>
<sequence>MFIGQSVYPPVSTPAQWTQPSIPPPALPETHSPPTSDSQAKRPLNAFMLYSREMRIRIRQENPSMSNTDISTLLGKLWKEVPNDIKLQFKHRSAKMQEIFKAEHPDYTYKKARRKRALNDLIAKNPNGITPSMLSPEPAIPKSVPINSFPSPIPQQSPQPYNQNNGILNQPQNIPKIQLQPLLQPQPVSQPPIQYPYQFQPQIPTFSIPQTQYIPVQPELIPYGGISGISQPMYGMMPNPI</sequence>
<accession>A2DRJ7</accession>
<feature type="region of interest" description="Disordered" evidence="5">
    <location>
        <begin position="1"/>
        <end position="42"/>
    </location>
</feature>
<reference evidence="7" key="2">
    <citation type="journal article" date="2007" name="Science">
        <title>Draft genome sequence of the sexually transmitted pathogen Trichomonas vaginalis.</title>
        <authorList>
            <person name="Carlton J.M."/>
            <person name="Hirt R.P."/>
            <person name="Silva J.C."/>
            <person name="Delcher A.L."/>
            <person name="Schatz M."/>
            <person name="Zhao Q."/>
            <person name="Wortman J.R."/>
            <person name="Bidwell S.L."/>
            <person name="Alsmark U.C.M."/>
            <person name="Besteiro S."/>
            <person name="Sicheritz-Ponten T."/>
            <person name="Noel C.J."/>
            <person name="Dacks J.B."/>
            <person name="Foster P.G."/>
            <person name="Simillion C."/>
            <person name="Van de Peer Y."/>
            <person name="Miranda-Saavedra D."/>
            <person name="Barton G.J."/>
            <person name="Westrop G.D."/>
            <person name="Mueller S."/>
            <person name="Dessi D."/>
            <person name="Fiori P.L."/>
            <person name="Ren Q."/>
            <person name="Paulsen I."/>
            <person name="Zhang H."/>
            <person name="Bastida-Corcuera F.D."/>
            <person name="Simoes-Barbosa A."/>
            <person name="Brown M.T."/>
            <person name="Hayes R.D."/>
            <person name="Mukherjee M."/>
            <person name="Okumura C.Y."/>
            <person name="Schneider R."/>
            <person name="Smith A.J."/>
            <person name="Vanacova S."/>
            <person name="Villalvazo M."/>
            <person name="Haas B.J."/>
            <person name="Pertea M."/>
            <person name="Feldblyum T.V."/>
            <person name="Utterback T.R."/>
            <person name="Shu C.L."/>
            <person name="Osoegawa K."/>
            <person name="de Jong P.J."/>
            <person name="Hrdy I."/>
            <person name="Horvathova L."/>
            <person name="Zubacova Z."/>
            <person name="Dolezal P."/>
            <person name="Malik S.B."/>
            <person name="Logsdon J.M. Jr."/>
            <person name="Henze K."/>
            <person name="Gupta A."/>
            <person name="Wang C.C."/>
            <person name="Dunne R.L."/>
            <person name="Upcroft J.A."/>
            <person name="Upcroft P."/>
            <person name="White O."/>
            <person name="Salzberg S.L."/>
            <person name="Tang P."/>
            <person name="Chiu C.-H."/>
            <person name="Lee Y.-S."/>
            <person name="Embley T.M."/>
            <person name="Coombs G.H."/>
            <person name="Mottram J.C."/>
            <person name="Tachezy J."/>
            <person name="Fraser-Liggett C.M."/>
            <person name="Johnson P.J."/>
        </authorList>
    </citation>
    <scope>NUCLEOTIDE SEQUENCE [LARGE SCALE GENOMIC DNA]</scope>
    <source>
        <strain evidence="7">G3</strain>
    </source>
</reference>
<evidence type="ECO:0000256" key="1">
    <source>
        <dbReference type="ARBA" id="ARBA00023015"/>
    </source>
</evidence>
<dbReference type="eggNOG" id="KOG0527">
    <property type="taxonomic scope" value="Eukaryota"/>
</dbReference>
<organism evidence="7 8">
    <name type="scientific">Trichomonas vaginalis (strain ATCC PRA-98 / G3)</name>
    <dbReference type="NCBI Taxonomy" id="412133"/>
    <lineage>
        <taxon>Eukaryota</taxon>
        <taxon>Metamonada</taxon>
        <taxon>Parabasalia</taxon>
        <taxon>Trichomonadida</taxon>
        <taxon>Trichomonadidae</taxon>
        <taxon>Trichomonas</taxon>
    </lineage>
</organism>
<dbReference type="KEGG" id="tva:4774973"/>
<dbReference type="SMR" id="A2DRJ7"/>